<keyword evidence="2" id="KW-0812">Transmembrane</keyword>
<proteinExistence type="predicted"/>
<dbReference type="EMBL" id="CAGKOT010000019">
    <property type="protein sequence ID" value="CAB5363800.1"/>
    <property type="molecule type" value="Genomic_DNA"/>
</dbReference>
<name>A0A916E659_9GLOM</name>
<dbReference type="VEuPathDB" id="FungiDB:RhiirFUN_006114"/>
<gene>
    <name evidence="3" type="ORF">CHRIB12_LOCUS9671</name>
</gene>
<keyword evidence="2" id="KW-0472">Membrane</keyword>
<feature type="compositionally biased region" description="Basic residues" evidence="1">
    <location>
        <begin position="77"/>
        <end position="86"/>
    </location>
</feature>
<protein>
    <submittedName>
        <fullName evidence="3">Uncharacterized protein</fullName>
    </submittedName>
</protein>
<keyword evidence="2" id="KW-1133">Transmembrane helix</keyword>
<reference evidence="3" key="1">
    <citation type="submission" date="2020-05" db="EMBL/GenBank/DDBJ databases">
        <authorList>
            <person name="Rincon C."/>
            <person name="Sanders R I."/>
            <person name="Robbins C."/>
            <person name="Chaturvedi A."/>
        </authorList>
    </citation>
    <scope>NUCLEOTIDE SEQUENCE</scope>
    <source>
        <strain evidence="3">CHB12</strain>
    </source>
</reference>
<organism evidence="3 4">
    <name type="scientific">Rhizophagus irregularis</name>
    <dbReference type="NCBI Taxonomy" id="588596"/>
    <lineage>
        <taxon>Eukaryota</taxon>
        <taxon>Fungi</taxon>
        <taxon>Fungi incertae sedis</taxon>
        <taxon>Mucoromycota</taxon>
        <taxon>Glomeromycotina</taxon>
        <taxon>Glomeromycetes</taxon>
        <taxon>Glomerales</taxon>
        <taxon>Glomeraceae</taxon>
        <taxon>Rhizophagus</taxon>
    </lineage>
</organism>
<dbReference type="AlphaFoldDB" id="A0A916E659"/>
<evidence type="ECO:0000256" key="1">
    <source>
        <dbReference type="SAM" id="MobiDB-lite"/>
    </source>
</evidence>
<feature type="transmembrane region" description="Helical" evidence="2">
    <location>
        <begin position="55"/>
        <end position="73"/>
    </location>
</feature>
<evidence type="ECO:0000313" key="3">
    <source>
        <dbReference type="EMBL" id="CAB5363800.1"/>
    </source>
</evidence>
<feature type="region of interest" description="Disordered" evidence="1">
    <location>
        <begin position="77"/>
        <end position="97"/>
    </location>
</feature>
<evidence type="ECO:0000256" key="2">
    <source>
        <dbReference type="SAM" id="Phobius"/>
    </source>
</evidence>
<evidence type="ECO:0000313" key="4">
    <source>
        <dbReference type="Proteomes" id="UP000684084"/>
    </source>
</evidence>
<feature type="compositionally biased region" description="Basic and acidic residues" evidence="1">
    <location>
        <begin position="88"/>
        <end position="97"/>
    </location>
</feature>
<sequence>MHCFSSVFVHHSTPSIPYAIPPTTPSIIRSSVPLSVLPIICIERSKQGVTFNKELFALIGGICILFICTRKSLVQRKKDKKVKQRNSGKVERTERSK</sequence>
<accession>A0A916E659</accession>
<dbReference type="Proteomes" id="UP000684084">
    <property type="component" value="Unassembled WGS sequence"/>
</dbReference>
<comment type="caution">
    <text evidence="3">The sequence shown here is derived from an EMBL/GenBank/DDBJ whole genome shotgun (WGS) entry which is preliminary data.</text>
</comment>
<dbReference type="OrthoDB" id="2381583at2759"/>